<comment type="caution">
    <text evidence="1">The sequence shown here is derived from an EMBL/GenBank/DDBJ whole genome shotgun (WGS) entry which is preliminary data.</text>
</comment>
<dbReference type="AlphaFoldDB" id="A0A0F9QLU9"/>
<name>A0A0F9QLU9_9ZZZZ</name>
<dbReference type="EMBL" id="LAZR01004704">
    <property type="protein sequence ID" value="KKN06323.1"/>
    <property type="molecule type" value="Genomic_DNA"/>
</dbReference>
<evidence type="ECO:0000313" key="1">
    <source>
        <dbReference type="EMBL" id="KKN06323.1"/>
    </source>
</evidence>
<gene>
    <name evidence="1" type="ORF">LCGC14_1078500</name>
</gene>
<reference evidence="1" key="1">
    <citation type="journal article" date="2015" name="Nature">
        <title>Complex archaea that bridge the gap between prokaryotes and eukaryotes.</title>
        <authorList>
            <person name="Spang A."/>
            <person name="Saw J.H."/>
            <person name="Jorgensen S.L."/>
            <person name="Zaremba-Niedzwiedzka K."/>
            <person name="Martijn J."/>
            <person name="Lind A.E."/>
            <person name="van Eijk R."/>
            <person name="Schleper C."/>
            <person name="Guy L."/>
            <person name="Ettema T.J."/>
        </authorList>
    </citation>
    <scope>NUCLEOTIDE SEQUENCE</scope>
</reference>
<proteinExistence type="predicted"/>
<accession>A0A0F9QLU9</accession>
<protein>
    <submittedName>
        <fullName evidence="1">Uncharacterized protein</fullName>
    </submittedName>
</protein>
<sequence>MASGETTTGSLSDALPSIVADTRIKMEYEGSWRRTCDIKKQEEGTGLSWTEFTLDKLSRQAITETADNRNFQQLSGSLQAIEPTMNQILIKITDRTYRKLSKNVSSDFGPLSANAMNRGDDEDYLATFSTFATTNSPGAGNPMSFGYIASAVTNIQGNTTEPNDTEVYSVLHPFQKKDIQDEVLAGVGTYTVPVGLTADTFRKGFSGTVAESNLFTDGNITIDSSSDANGATHSRMGVIAAIGMDIKHETDRDIYFGGGADVISLTNELAFAERKSSGTQVWAYRHLSDCTAPTS</sequence>
<organism evidence="1">
    <name type="scientific">marine sediment metagenome</name>
    <dbReference type="NCBI Taxonomy" id="412755"/>
    <lineage>
        <taxon>unclassified sequences</taxon>
        <taxon>metagenomes</taxon>
        <taxon>ecological metagenomes</taxon>
    </lineage>
</organism>